<dbReference type="EMBL" id="AECT01000001">
    <property type="protein sequence ID" value="EFU23334.1"/>
    <property type="molecule type" value="Genomic_DNA"/>
</dbReference>
<accession>E6IYJ3</accession>
<comment type="caution">
    <text evidence="1">The sequence shown here is derived from an EMBL/GenBank/DDBJ whole genome shotgun (WGS) entry which is preliminary data.</text>
</comment>
<organism evidence="1 2">
    <name type="scientific">Streptococcus anginosus F0211</name>
    <dbReference type="NCBI Taxonomy" id="706437"/>
    <lineage>
        <taxon>Bacteria</taxon>
        <taxon>Bacillati</taxon>
        <taxon>Bacillota</taxon>
        <taxon>Bacilli</taxon>
        <taxon>Lactobacillales</taxon>
        <taxon>Streptococcaceae</taxon>
        <taxon>Streptococcus</taxon>
        <taxon>Streptococcus anginosus group</taxon>
    </lineage>
</organism>
<sequence>MILSNEYYNPALVVFLLDDAPRSGQSKSWLPAGLLQKLVGLVVILGEDKLVISVNGLNENSFTSSEGRTGYPKTGLLCPKAFCQVSF</sequence>
<reference evidence="1 2" key="1">
    <citation type="submission" date="2010-11" db="EMBL/GenBank/DDBJ databases">
        <authorList>
            <person name="Weinstock G."/>
            <person name="Sodergren E."/>
            <person name="Clifton S."/>
            <person name="Fulton L."/>
            <person name="Fulton B."/>
            <person name="Courtney L."/>
            <person name="Fronick C."/>
            <person name="Harrison M."/>
            <person name="Strong C."/>
            <person name="Farmer C."/>
            <person name="Delahaunty K."/>
            <person name="Markovic C."/>
            <person name="Hall O."/>
            <person name="Minx P."/>
            <person name="Tomlinson C."/>
            <person name="Mitreva M."/>
            <person name="Hou S."/>
            <person name="Chen J."/>
            <person name="Wollam A."/>
            <person name="Pepin K.H."/>
            <person name="Johnson M."/>
            <person name="Bhonagiri V."/>
            <person name="Zhang X."/>
            <person name="Suruliraj S."/>
            <person name="Warren W."/>
            <person name="Chinwalla A."/>
            <person name="Mardis E.R."/>
            <person name="Wilson R.K."/>
        </authorList>
    </citation>
    <scope>NUCLEOTIDE SEQUENCE [LARGE SCALE GENOMIC DNA]</scope>
    <source>
        <strain evidence="1 2">F0211</strain>
    </source>
</reference>
<protein>
    <submittedName>
        <fullName evidence="1">Uncharacterized protein</fullName>
    </submittedName>
</protein>
<evidence type="ECO:0000313" key="2">
    <source>
        <dbReference type="Proteomes" id="UP000002973"/>
    </source>
</evidence>
<name>E6IYJ3_STRAP</name>
<proteinExistence type="predicted"/>
<gene>
    <name evidence="1" type="ORF">HMPREF0813_00055</name>
</gene>
<evidence type="ECO:0000313" key="1">
    <source>
        <dbReference type="EMBL" id="EFU23334.1"/>
    </source>
</evidence>
<dbReference type="Proteomes" id="UP000002973">
    <property type="component" value="Unassembled WGS sequence"/>
</dbReference>
<dbReference type="AlphaFoldDB" id="E6IYJ3"/>